<sequence>MGDDQDQRRAIDCVKGYIMGNITGSNVFAKHNRHLLRYFDSEEVEKASGRQV</sequence>
<protein>
    <submittedName>
        <fullName evidence="1">Uncharacterized protein</fullName>
    </submittedName>
</protein>
<keyword evidence="2" id="KW-1185">Reference proteome</keyword>
<dbReference type="AlphaFoldDB" id="A0AAV1RJL0"/>
<comment type="caution">
    <text evidence="1">The sequence shown here is derived from an EMBL/GenBank/DDBJ whole genome shotgun (WGS) entry which is preliminary data.</text>
</comment>
<feature type="non-terminal residue" evidence="1">
    <location>
        <position position="52"/>
    </location>
</feature>
<evidence type="ECO:0000313" key="1">
    <source>
        <dbReference type="EMBL" id="CAK7336635.1"/>
    </source>
</evidence>
<dbReference type="EMBL" id="CAWUPB010001009">
    <property type="protein sequence ID" value="CAK7336635.1"/>
    <property type="molecule type" value="Genomic_DNA"/>
</dbReference>
<name>A0AAV1RJL0_9ROSI</name>
<proteinExistence type="predicted"/>
<organism evidence="1 2">
    <name type="scientific">Dovyalis caffra</name>
    <dbReference type="NCBI Taxonomy" id="77055"/>
    <lineage>
        <taxon>Eukaryota</taxon>
        <taxon>Viridiplantae</taxon>
        <taxon>Streptophyta</taxon>
        <taxon>Embryophyta</taxon>
        <taxon>Tracheophyta</taxon>
        <taxon>Spermatophyta</taxon>
        <taxon>Magnoliopsida</taxon>
        <taxon>eudicotyledons</taxon>
        <taxon>Gunneridae</taxon>
        <taxon>Pentapetalae</taxon>
        <taxon>rosids</taxon>
        <taxon>fabids</taxon>
        <taxon>Malpighiales</taxon>
        <taxon>Salicaceae</taxon>
        <taxon>Flacourtieae</taxon>
        <taxon>Dovyalis</taxon>
    </lineage>
</organism>
<gene>
    <name evidence="1" type="ORF">DCAF_LOCUS11646</name>
</gene>
<dbReference type="Proteomes" id="UP001314170">
    <property type="component" value="Unassembled WGS sequence"/>
</dbReference>
<evidence type="ECO:0000313" key="2">
    <source>
        <dbReference type="Proteomes" id="UP001314170"/>
    </source>
</evidence>
<reference evidence="1 2" key="1">
    <citation type="submission" date="2024-01" db="EMBL/GenBank/DDBJ databases">
        <authorList>
            <person name="Waweru B."/>
        </authorList>
    </citation>
    <scope>NUCLEOTIDE SEQUENCE [LARGE SCALE GENOMIC DNA]</scope>
</reference>
<accession>A0AAV1RJL0</accession>